<dbReference type="InterPro" id="IPR006073">
    <property type="entry name" value="GTP-bd"/>
</dbReference>
<feature type="non-terminal residue" evidence="3">
    <location>
        <position position="1"/>
    </location>
</feature>
<comment type="caution">
    <text evidence="3">The sequence shown here is derived from an EMBL/GenBank/DDBJ whole genome shotgun (WGS) entry which is preliminary data.</text>
</comment>
<feature type="domain" description="G" evidence="2">
    <location>
        <begin position="22"/>
        <end position="142"/>
    </location>
</feature>
<reference evidence="3 4" key="1">
    <citation type="journal article" date="2021" name="Cell">
        <title>Tracing the genetic footprints of vertebrate landing in non-teleost ray-finned fishes.</title>
        <authorList>
            <person name="Bi X."/>
            <person name="Wang K."/>
            <person name="Yang L."/>
            <person name="Pan H."/>
            <person name="Jiang H."/>
            <person name="Wei Q."/>
            <person name="Fang M."/>
            <person name="Yu H."/>
            <person name="Zhu C."/>
            <person name="Cai Y."/>
            <person name="He Y."/>
            <person name="Gan X."/>
            <person name="Zeng H."/>
            <person name="Yu D."/>
            <person name="Zhu Y."/>
            <person name="Jiang H."/>
            <person name="Qiu Q."/>
            <person name="Yang H."/>
            <person name="Zhang Y.E."/>
            <person name="Wang W."/>
            <person name="Zhu M."/>
            <person name="He S."/>
            <person name="Zhang G."/>
        </authorList>
    </citation>
    <scope>NUCLEOTIDE SEQUENCE [LARGE SCALE GENOMIC DNA]</scope>
    <source>
        <strain evidence="3">Bchr_013</strain>
    </source>
</reference>
<dbReference type="Proteomes" id="UP000886611">
    <property type="component" value="Unassembled WGS sequence"/>
</dbReference>
<accession>A0A8X7X646</accession>
<name>A0A8X7X646_POLSE</name>
<dbReference type="GO" id="GO:0005525">
    <property type="term" value="F:GTP binding"/>
    <property type="evidence" value="ECO:0007669"/>
    <property type="project" value="InterPro"/>
</dbReference>
<dbReference type="PANTHER" id="PTHR14241:SF32">
    <property type="entry name" value="VWFA DOMAIN-CONTAINING PROTEIN-RELATED"/>
    <property type="match status" value="1"/>
</dbReference>
<dbReference type="AlphaFoldDB" id="A0A8X7X646"/>
<feature type="non-terminal residue" evidence="3">
    <location>
        <position position="168"/>
    </location>
</feature>
<dbReference type="EMBL" id="JAATIS010004524">
    <property type="protein sequence ID" value="KAG2461614.1"/>
    <property type="molecule type" value="Genomic_DNA"/>
</dbReference>
<feature type="region of interest" description="Disordered" evidence="1">
    <location>
        <begin position="92"/>
        <end position="119"/>
    </location>
</feature>
<dbReference type="InterPro" id="IPR027417">
    <property type="entry name" value="P-loop_NTPase"/>
</dbReference>
<dbReference type="GO" id="GO:0006955">
    <property type="term" value="P:immune response"/>
    <property type="evidence" value="ECO:0007669"/>
    <property type="project" value="TreeGrafter"/>
</dbReference>
<dbReference type="SUPFAM" id="SSF52540">
    <property type="entry name" value="P-loop containing nucleoside triphosphate hydrolases"/>
    <property type="match status" value="1"/>
</dbReference>
<organism evidence="3 4">
    <name type="scientific">Polypterus senegalus</name>
    <name type="common">Senegal bichir</name>
    <dbReference type="NCBI Taxonomy" id="55291"/>
    <lineage>
        <taxon>Eukaryota</taxon>
        <taxon>Metazoa</taxon>
        <taxon>Chordata</taxon>
        <taxon>Craniata</taxon>
        <taxon>Vertebrata</taxon>
        <taxon>Euteleostomi</taxon>
        <taxon>Actinopterygii</taxon>
        <taxon>Polypteriformes</taxon>
        <taxon>Polypteridae</taxon>
        <taxon>Polypterus</taxon>
    </lineage>
</organism>
<evidence type="ECO:0000256" key="1">
    <source>
        <dbReference type="SAM" id="MobiDB-lite"/>
    </source>
</evidence>
<gene>
    <name evidence="3" type="primary">Ifi44l_17</name>
    <name evidence="3" type="ORF">GTO96_0009024</name>
</gene>
<dbReference type="Gene3D" id="3.40.50.300">
    <property type="entry name" value="P-loop containing nucleotide triphosphate hydrolases"/>
    <property type="match status" value="1"/>
</dbReference>
<proteinExistence type="predicted"/>
<sequence length="168" mass="19197">RNELLEEIRNYKTLTESVEEPRILLVGQITAGKSSFFNSLNSVFRGHVMLQAASGYGDTSVSKQYRTYTVLDGKDGRKLPFILCDTMGLESNQQTKKDNNKGHVPHMNEFNPKAPITRNDRRYREDPRLADKVHCVVYVFDANTVSLLNQNQLKKFKSIRAEVNNMGE</sequence>
<evidence type="ECO:0000313" key="4">
    <source>
        <dbReference type="Proteomes" id="UP000886611"/>
    </source>
</evidence>
<dbReference type="Pfam" id="PF01926">
    <property type="entry name" value="MMR_HSR1"/>
    <property type="match status" value="1"/>
</dbReference>
<dbReference type="PANTHER" id="PTHR14241">
    <property type="entry name" value="INTERFERON-INDUCED PROTEIN 44"/>
    <property type="match status" value="1"/>
</dbReference>
<keyword evidence="4" id="KW-1185">Reference proteome</keyword>
<evidence type="ECO:0000259" key="2">
    <source>
        <dbReference type="Pfam" id="PF01926"/>
    </source>
</evidence>
<evidence type="ECO:0000313" key="3">
    <source>
        <dbReference type="EMBL" id="KAG2461614.1"/>
    </source>
</evidence>
<dbReference type="CDD" id="cd00882">
    <property type="entry name" value="Ras_like_GTPase"/>
    <property type="match status" value="1"/>
</dbReference>
<protein>
    <submittedName>
        <fullName evidence="3">IF44L protein</fullName>
    </submittedName>
</protein>